<evidence type="ECO:0000256" key="8">
    <source>
        <dbReference type="SAM" id="SignalP"/>
    </source>
</evidence>
<evidence type="ECO:0000313" key="12">
    <source>
        <dbReference type="Proteomes" id="UP000013827"/>
    </source>
</evidence>
<dbReference type="InterPro" id="IPR032859">
    <property type="entry name" value="KH_dom-like"/>
</dbReference>
<feature type="domain" description="GTPase Der C-terminal KH-domain-like" evidence="10">
    <location>
        <begin position="373"/>
        <end position="454"/>
    </location>
</feature>
<reference evidence="11" key="2">
    <citation type="submission" date="2024-10" db="UniProtKB">
        <authorList>
            <consortium name="EnsemblProtists"/>
        </authorList>
    </citation>
    <scope>IDENTIFICATION</scope>
</reference>
<dbReference type="KEGG" id="ehx:EMIHUDRAFT_311691"/>
<keyword evidence="12" id="KW-1185">Reference proteome</keyword>
<dbReference type="NCBIfam" id="TIGR00231">
    <property type="entry name" value="small_GTP"/>
    <property type="match status" value="2"/>
</dbReference>
<dbReference type="FunFam" id="3.30.300.20:FF:000004">
    <property type="entry name" value="GTPase Der"/>
    <property type="match status" value="1"/>
</dbReference>
<evidence type="ECO:0000256" key="2">
    <source>
        <dbReference type="ARBA" id="ARBA00020953"/>
    </source>
</evidence>
<comment type="function">
    <text evidence="7">GTPase that plays an essential role in the late steps of ribosome biogenesis.</text>
</comment>
<feature type="domain" description="G" evidence="9">
    <location>
        <begin position="31"/>
        <end position="151"/>
    </location>
</feature>
<keyword evidence="5 7" id="KW-0547">Nucleotide-binding</keyword>
<evidence type="ECO:0000256" key="7">
    <source>
        <dbReference type="RuleBase" id="RU004481"/>
    </source>
</evidence>
<dbReference type="InterPro" id="IPR027417">
    <property type="entry name" value="P-loop_NTPase"/>
</dbReference>
<dbReference type="AlphaFoldDB" id="A0A0D3IH82"/>
<dbReference type="Pfam" id="PF01926">
    <property type="entry name" value="MMR_HSR1"/>
    <property type="match status" value="2"/>
</dbReference>
<keyword evidence="6 7" id="KW-0342">GTP-binding</keyword>
<dbReference type="Pfam" id="PF14714">
    <property type="entry name" value="KH_dom-like"/>
    <property type="match status" value="1"/>
</dbReference>
<keyword evidence="4 7" id="KW-0677">Repeat</keyword>
<dbReference type="Gene3D" id="3.40.50.300">
    <property type="entry name" value="P-loop containing nucleotide triphosphate hydrolases"/>
    <property type="match status" value="2"/>
</dbReference>
<dbReference type="PaxDb" id="2903-EOD10617"/>
<dbReference type="GO" id="GO:0043022">
    <property type="term" value="F:ribosome binding"/>
    <property type="evidence" value="ECO:0007669"/>
    <property type="project" value="TreeGrafter"/>
</dbReference>
<evidence type="ECO:0000256" key="3">
    <source>
        <dbReference type="ARBA" id="ARBA00022517"/>
    </source>
</evidence>
<dbReference type="InterPro" id="IPR006073">
    <property type="entry name" value="GTP-bd"/>
</dbReference>
<evidence type="ECO:0000256" key="4">
    <source>
        <dbReference type="ARBA" id="ARBA00022737"/>
    </source>
</evidence>
<dbReference type="STRING" id="2903.R1BLX1"/>
<dbReference type="OMA" id="HISTHEV"/>
<dbReference type="GO" id="GO:0005525">
    <property type="term" value="F:GTP binding"/>
    <property type="evidence" value="ECO:0007669"/>
    <property type="project" value="UniProtKB-KW"/>
</dbReference>
<feature type="signal peptide" evidence="8">
    <location>
        <begin position="1"/>
        <end position="26"/>
    </location>
</feature>
<dbReference type="InterPro" id="IPR015946">
    <property type="entry name" value="KH_dom-like_a/b"/>
</dbReference>
<evidence type="ECO:0000259" key="10">
    <source>
        <dbReference type="Pfam" id="PF14714"/>
    </source>
</evidence>
<proteinExistence type="inferred from homology"/>
<dbReference type="HOGENOM" id="CLU_016077_6_2_1"/>
<dbReference type="eggNOG" id="KOG1191">
    <property type="taxonomic scope" value="Eukaryota"/>
</dbReference>
<dbReference type="PIRSF" id="PIRSF006485">
    <property type="entry name" value="GTP-binding_EngA"/>
    <property type="match status" value="1"/>
</dbReference>
<dbReference type="RefSeq" id="XP_005763046.1">
    <property type="nucleotide sequence ID" value="XM_005762989.1"/>
</dbReference>
<feature type="chain" id="PRO_5044200654" description="GTPase Der" evidence="8">
    <location>
        <begin position="27"/>
        <end position="466"/>
    </location>
</feature>
<evidence type="ECO:0000256" key="6">
    <source>
        <dbReference type="ARBA" id="ARBA00023134"/>
    </source>
</evidence>
<reference evidence="12" key="1">
    <citation type="journal article" date="2013" name="Nature">
        <title>Pan genome of the phytoplankton Emiliania underpins its global distribution.</title>
        <authorList>
            <person name="Read B.A."/>
            <person name="Kegel J."/>
            <person name="Klute M.J."/>
            <person name="Kuo A."/>
            <person name="Lefebvre S.C."/>
            <person name="Maumus F."/>
            <person name="Mayer C."/>
            <person name="Miller J."/>
            <person name="Monier A."/>
            <person name="Salamov A."/>
            <person name="Young J."/>
            <person name="Aguilar M."/>
            <person name="Claverie J.M."/>
            <person name="Frickenhaus S."/>
            <person name="Gonzalez K."/>
            <person name="Herman E.K."/>
            <person name="Lin Y.C."/>
            <person name="Napier J."/>
            <person name="Ogata H."/>
            <person name="Sarno A.F."/>
            <person name="Shmutz J."/>
            <person name="Schroeder D."/>
            <person name="de Vargas C."/>
            <person name="Verret F."/>
            <person name="von Dassow P."/>
            <person name="Valentin K."/>
            <person name="Van de Peer Y."/>
            <person name="Wheeler G."/>
            <person name="Dacks J.B."/>
            <person name="Delwiche C.F."/>
            <person name="Dyhrman S.T."/>
            <person name="Glockner G."/>
            <person name="John U."/>
            <person name="Richards T."/>
            <person name="Worden A.Z."/>
            <person name="Zhang X."/>
            <person name="Grigoriev I.V."/>
            <person name="Allen A.E."/>
            <person name="Bidle K."/>
            <person name="Borodovsky M."/>
            <person name="Bowler C."/>
            <person name="Brownlee C."/>
            <person name="Cock J.M."/>
            <person name="Elias M."/>
            <person name="Gladyshev V.N."/>
            <person name="Groth M."/>
            <person name="Guda C."/>
            <person name="Hadaegh A."/>
            <person name="Iglesias-Rodriguez M.D."/>
            <person name="Jenkins J."/>
            <person name="Jones B.M."/>
            <person name="Lawson T."/>
            <person name="Leese F."/>
            <person name="Lindquist E."/>
            <person name="Lobanov A."/>
            <person name="Lomsadze A."/>
            <person name="Malik S.B."/>
            <person name="Marsh M.E."/>
            <person name="Mackinder L."/>
            <person name="Mock T."/>
            <person name="Mueller-Roeber B."/>
            <person name="Pagarete A."/>
            <person name="Parker M."/>
            <person name="Probert I."/>
            <person name="Quesneville H."/>
            <person name="Raines C."/>
            <person name="Rensing S.A."/>
            <person name="Riano-Pachon D.M."/>
            <person name="Richier S."/>
            <person name="Rokitta S."/>
            <person name="Shiraiwa Y."/>
            <person name="Soanes D.M."/>
            <person name="van der Giezen M."/>
            <person name="Wahlund T.M."/>
            <person name="Williams B."/>
            <person name="Wilson W."/>
            <person name="Wolfe G."/>
            <person name="Wurch L.L."/>
        </authorList>
    </citation>
    <scope>NUCLEOTIDE SEQUENCE</scope>
</reference>
<dbReference type="PANTHER" id="PTHR43834:SF6">
    <property type="entry name" value="GTPASE DER"/>
    <property type="match status" value="1"/>
</dbReference>
<dbReference type="GO" id="GO:0042254">
    <property type="term" value="P:ribosome biogenesis"/>
    <property type="evidence" value="ECO:0007669"/>
    <property type="project" value="UniProtKB-KW"/>
</dbReference>
<evidence type="ECO:0000313" key="11">
    <source>
        <dbReference type="EnsemblProtists" id="EOD10617"/>
    </source>
</evidence>
<dbReference type="PRINTS" id="PR00326">
    <property type="entry name" value="GTP1OBG"/>
</dbReference>
<comment type="similarity">
    <text evidence="1 7">Belongs to the TRAFAC class TrmE-Era-EngA-EngB-Septin-like GTPase superfamily. EngA (Der) GTPase family.</text>
</comment>
<dbReference type="Gene3D" id="3.30.300.20">
    <property type="match status" value="1"/>
</dbReference>
<evidence type="ECO:0000256" key="5">
    <source>
        <dbReference type="ARBA" id="ARBA00022741"/>
    </source>
</evidence>
<keyword evidence="8" id="KW-0732">Signal</keyword>
<dbReference type="GeneID" id="17256852"/>
<dbReference type="PANTHER" id="PTHR43834">
    <property type="entry name" value="GTPASE DER"/>
    <property type="match status" value="1"/>
</dbReference>
<evidence type="ECO:0000259" key="9">
    <source>
        <dbReference type="Pfam" id="PF01926"/>
    </source>
</evidence>
<dbReference type="Proteomes" id="UP000013827">
    <property type="component" value="Unassembled WGS sequence"/>
</dbReference>
<dbReference type="EnsemblProtists" id="EOD10617">
    <property type="protein sequence ID" value="EOD10617"/>
    <property type="gene ID" value="EMIHUDRAFT_311691"/>
</dbReference>
<evidence type="ECO:0000256" key="1">
    <source>
        <dbReference type="ARBA" id="ARBA00008279"/>
    </source>
</evidence>
<dbReference type="SUPFAM" id="SSF52540">
    <property type="entry name" value="P-loop containing nucleoside triphosphate hydrolases"/>
    <property type="match status" value="2"/>
</dbReference>
<accession>A0A0D3IH82</accession>
<name>A0A0D3IH82_EMIH1</name>
<sequence>MDAVVARSALLLVPLLLVSGVGGLAAGRRPNVVVVGRPNVGKSTLANRITQQYADGAIVHDEAGVTRDRTYADGWWAAHEFTVVDTGGLVFDDDAEHVFMPQIRQQAIVALRDAAVALLVVDGQAGCTPLDTDIADFMRRQRVKCVLAVNKCESEKTGELQAADFWQLGMGTPHPVSGIHGTGMGELMDALTAPLPRTARKPNVGKSSLLNRLTRSERAIVSDIAGTTRDDVKVDGKRYLFLDTAGVRRAARVGGGRDAALETLMVRRALKAVKRSDVCLLVLDATDGESRLAEYAAEAGRAVVVAVNKWDAVSAKDDKKYREAKRLMASGLPALATGGTPWADFLFVSAKTGLKASSLFGALDRASATHRRRIKTAVLNEVLEDAVRWQRPPSTSTGRQGAVYYCAQVSVRPPTVVIFVNDPDLFSQSYRRYLESALRKALGFQGTPLRMLFRARRAREPGAGRD</sequence>
<dbReference type="InterPro" id="IPR005225">
    <property type="entry name" value="Small_GTP-bd"/>
</dbReference>
<dbReference type="HAMAP" id="MF_00195">
    <property type="entry name" value="GTPase_Der"/>
    <property type="match status" value="1"/>
</dbReference>
<dbReference type="CDD" id="cd01894">
    <property type="entry name" value="EngA1"/>
    <property type="match status" value="1"/>
</dbReference>
<dbReference type="InterPro" id="IPR016484">
    <property type="entry name" value="GTPase_Der"/>
</dbReference>
<organism evidence="11 12">
    <name type="scientific">Emiliania huxleyi (strain CCMP1516)</name>
    <dbReference type="NCBI Taxonomy" id="280463"/>
    <lineage>
        <taxon>Eukaryota</taxon>
        <taxon>Haptista</taxon>
        <taxon>Haptophyta</taxon>
        <taxon>Prymnesiophyceae</taxon>
        <taxon>Isochrysidales</taxon>
        <taxon>Noelaerhabdaceae</taxon>
        <taxon>Emiliania</taxon>
    </lineage>
</organism>
<protein>
    <recommendedName>
        <fullName evidence="2 7">GTPase Der</fullName>
    </recommendedName>
</protein>
<dbReference type="NCBIfam" id="TIGR03594">
    <property type="entry name" value="GTPase_EngA"/>
    <property type="match status" value="1"/>
</dbReference>
<dbReference type="CDD" id="cd01895">
    <property type="entry name" value="EngA2"/>
    <property type="match status" value="1"/>
</dbReference>
<feature type="domain" description="G" evidence="9">
    <location>
        <begin position="201"/>
        <end position="309"/>
    </location>
</feature>
<keyword evidence="3" id="KW-0690">Ribosome biogenesis</keyword>